<feature type="binding site" evidence="3">
    <location>
        <position position="270"/>
    </location>
    <ligand>
        <name>K(+)</name>
        <dbReference type="ChEBI" id="CHEBI:29103"/>
    </ligand>
</feature>
<reference evidence="5 6" key="1">
    <citation type="submission" date="2021-05" db="EMBL/GenBank/DDBJ databases">
        <title>Culturable bacteria isolated from Daya Bay.</title>
        <authorList>
            <person name="Zheng W."/>
            <person name="Yu S."/>
            <person name="Huang Y."/>
        </authorList>
    </citation>
    <scope>NUCLEOTIDE SEQUENCE [LARGE SCALE GENOMIC DNA]</scope>
    <source>
        <strain evidence="5 6">DP4N28-5</strain>
    </source>
</reference>
<feature type="binding site" evidence="3">
    <location>
        <position position="265"/>
    </location>
    <ligand>
        <name>K(+)</name>
        <dbReference type="ChEBI" id="CHEBI:29103"/>
    </ligand>
</feature>
<keyword evidence="3" id="KW-0119">Carbohydrate metabolism</keyword>
<comment type="catalytic activity">
    <reaction evidence="3">
        <text>D-ribose + ATP = D-ribose 5-phosphate + ADP + H(+)</text>
        <dbReference type="Rhea" id="RHEA:13697"/>
        <dbReference type="ChEBI" id="CHEBI:15378"/>
        <dbReference type="ChEBI" id="CHEBI:30616"/>
        <dbReference type="ChEBI" id="CHEBI:47013"/>
        <dbReference type="ChEBI" id="CHEBI:78346"/>
        <dbReference type="ChEBI" id="CHEBI:456216"/>
        <dbReference type="EC" id="2.7.1.15"/>
    </reaction>
</comment>
<feature type="binding site" evidence="3">
    <location>
        <begin position="38"/>
        <end position="42"/>
    </location>
    <ligand>
        <name>substrate</name>
    </ligand>
</feature>
<comment type="cofactor">
    <cofactor evidence="3">
        <name>Mg(2+)</name>
        <dbReference type="ChEBI" id="CHEBI:18420"/>
    </cofactor>
    <text evidence="3">Requires a divalent cation, most likely magnesium in vivo, as an electrophilic catalyst to aid phosphoryl group transfer. It is the chelate of the metal and the nucleotide that is the actual substrate.</text>
</comment>
<feature type="binding site" evidence="3">
    <location>
        <position position="235"/>
    </location>
    <ligand>
        <name>substrate</name>
    </ligand>
</feature>
<dbReference type="HAMAP" id="MF_01987">
    <property type="entry name" value="Ribokinase"/>
    <property type="match status" value="1"/>
</dbReference>
<feature type="binding site" evidence="3">
    <location>
        <position position="178"/>
    </location>
    <ligand>
        <name>ATP</name>
        <dbReference type="ChEBI" id="CHEBI:30616"/>
    </ligand>
</feature>
<comment type="similarity">
    <text evidence="3">Belongs to the carbohydrate kinase PfkB family. Ribokinase subfamily.</text>
</comment>
<dbReference type="InterPro" id="IPR011877">
    <property type="entry name" value="Ribokinase"/>
</dbReference>
<evidence type="ECO:0000256" key="2">
    <source>
        <dbReference type="ARBA" id="ARBA00022777"/>
    </source>
</evidence>
<feature type="domain" description="Carbohydrate kinase PfkB" evidence="4">
    <location>
        <begin position="6"/>
        <end position="277"/>
    </location>
</feature>
<sequence>MTIYNFGSINVDHVYRVPHLPVAGETLTATSLTSGLGGKGANQSVAARRMGSEVVHIGMVGPDGAGRDALERFGVNVRFTGTDGSVTGHANIYVDDAGENQIVVMPGANHQQSLTLLKTALLEASEGDLFLLQNEANLTADAARLAREAGCFLIYSAAPFKAEKAEAMLPLVDLLVVNQIEADQIAGHLGVSIEEMDVPNILITRGAKGAEWRGTERYEQPAFPVDPVDTTGAGDCFIGAVASGLDQDLTIADALRLGAAASAIQVTRPGTADAIPTRAEVDAFLSGS</sequence>
<keyword evidence="3" id="KW-0547">Nucleotide-binding</keyword>
<feature type="binding site" evidence="3">
    <location>
        <begin position="234"/>
        <end position="235"/>
    </location>
    <ligand>
        <name>ATP</name>
        <dbReference type="ChEBI" id="CHEBI:30616"/>
    </ligand>
</feature>
<keyword evidence="3" id="KW-0630">Potassium</keyword>
<feature type="binding site" evidence="3">
    <location>
        <position position="135"/>
    </location>
    <ligand>
        <name>substrate</name>
    </ligand>
</feature>
<keyword evidence="3" id="KW-0460">Magnesium</keyword>
<name>A0ABS6T489_9RHOB</name>
<comment type="caution">
    <text evidence="5">The sequence shown here is derived from an EMBL/GenBank/DDBJ whole genome shotgun (WGS) entry which is preliminary data.</text>
</comment>
<feature type="active site" description="Proton acceptor" evidence="3">
    <location>
        <position position="235"/>
    </location>
</feature>
<keyword evidence="3" id="KW-0963">Cytoplasm</keyword>
<keyword evidence="6" id="KW-1185">Reference proteome</keyword>
<feature type="binding site" evidence="3">
    <location>
        <begin position="10"/>
        <end position="12"/>
    </location>
    <ligand>
        <name>substrate</name>
    </ligand>
</feature>
<proteinExistence type="inferred from homology"/>
<evidence type="ECO:0000256" key="3">
    <source>
        <dbReference type="HAMAP-Rule" id="MF_01987"/>
    </source>
</evidence>
<keyword evidence="1 3" id="KW-0808">Transferase</keyword>
<comment type="function">
    <text evidence="3">Catalyzes the phosphorylation of ribose at O-5 in a reaction requiring ATP and magnesium. The resulting D-ribose-5-phosphate can then be used either for sythesis of nucleotides, histidine, and tryptophan, or as a component of the pentose phosphate pathway.</text>
</comment>
<evidence type="ECO:0000256" key="1">
    <source>
        <dbReference type="ARBA" id="ARBA00022679"/>
    </source>
</evidence>
<dbReference type="EMBL" id="JAHUZE010000003">
    <property type="protein sequence ID" value="MBV7380065.1"/>
    <property type="molecule type" value="Genomic_DNA"/>
</dbReference>
<dbReference type="InterPro" id="IPR011611">
    <property type="entry name" value="PfkB_dom"/>
</dbReference>
<dbReference type="PROSITE" id="PS00584">
    <property type="entry name" value="PFKB_KINASES_2"/>
    <property type="match status" value="1"/>
</dbReference>
<protein>
    <recommendedName>
        <fullName evidence="3">Ribokinase</fullName>
        <shortName evidence="3">RK</shortName>
        <ecNumber evidence="3">2.7.1.15</ecNumber>
    </recommendedName>
</protein>
<feature type="binding site" evidence="3">
    <location>
        <position position="229"/>
    </location>
    <ligand>
        <name>K(+)</name>
        <dbReference type="ChEBI" id="CHEBI:29103"/>
    </ligand>
</feature>
<dbReference type="PANTHER" id="PTHR10584:SF166">
    <property type="entry name" value="RIBOKINASE"/>
    <property type="match status" value="1"/>
</dbReference>
<dbReference type="Pfam" id="PF00294">
    <property type="entry name" value="PfkB"/>
    <property type="match status" value="1"/>
</dbReference>
<comment type="subunit">
    <text evidence="3">Homodimer.</text>
</comment>
<accession>A0ABS6T489</accession>
<comment type="subcellular location">
    <subcellularLocation>
        <location evidence="3">Cytoplasm</location>
    </subcellularLocation>
</comment>
<keyword evidence="3" id="KW-0479">Metal-binding</keyword>
<dbReference type="InterPro" id="IPR002173">
    <property type="entry name" value="Carboh/pur_kinase_PfkB_CS"/>
</dbReference>
<dbReference type="EC" id="2.7.1.15" evidence="3"/>
<feature type="binding site" evidence="3">
    <location>
        <begin position="204"/>
        <end position="209"/>
    </location>
    <ligand>
        <name>ATP</name>
        <dbReference type="ChEBI" id="CHEBI:30616"/>
    </ligand>
</feature>
<dbReference type="RefSeq" id="WP_218393258.1">
    <property type="nucleotide sequence ID" value="NZ_JAHUZE010000003.1"/>
</dbReference>
<evidence type="ECO:0000313" key="5">
    <source>
        <dbReference type="EMBL" id="MBV7380065.1"/>
    </source>
</evidence>
<organism evidence="5 6">
    <name type="scientific">Maritimibacter dapengensis</name>
    <dbReference type="NCBI Taxonomy" id="2836868"/>
    <lineage>
        <taxon>Bacteria</taxon>
        <taxon>Pseudomonadati</taxon>
        <taxon>Pseudomonadota</taxon>
        <taxon>Alphaproteobacteria</taxon>
        <taxon>Rhodobacterales</taxon>
        <taxon>Roseobacteraceae</taxon>
        <taxon>Maritimibacter</taxon>
    </lineage>
</organism>
<keyword evidence="2 3" id="KW-0418">Kinase</keyword>
<evidence type="ECO:0000313" key="6">
    <source>
        <dbReference type="Proteomes" id="UP000756530"/>
    </source>
</evidence>
<dbReference type="PANTHER" id="PTHR10584">
    <property type="entry name" value="SUGAR KINASE"/>
    <property type="match status" value="1"/>
</dbReference>
<feature type="binding site" evidence="3">
    <location>
        <position position="268"/>
    </location>
    <ligand>
        <name>K(+)</name>
        <dbReference type="ChEBI" id="CHEBI:29103"/>
    </ligand>
</feature>
<comment type="pathway">
    <text evidence="3">Carbohydrate metabolism; D-ribose degradation; D-ribose 5-phosphate from beta-D-ribopyranose: step 2/2.</text>
</comment>
<comment type="caution">
    <text evidence="3">Lacks conserved residue(s) required for the propagation of feature annotation.</text>
</comment>
<dbReference type="CDD" id="cd01174">
    <property type="entry name" value="ribokinase"/>
    <property type="match status" value="1"/>
</dbReference>
<comment type="activity regulation">
    <text evidence="3">Activated by a monovalent cation that binds near, but not in, the active site. The most likely occupant of the site in vivo is potassium. Ion binding induces a conformational change that may alter substrate affinity.</text>
</comment>
<feature type="binding site" evidence="3">
    <location>
        <position position="231"/>
    </location>
    <ligand>
        <name>K(+)</name>
        <dbReference type="ChEBI" id="CHEBI:29103"/>
    </ligand>
</feature>
<dbReference type="Proteomes" id="UP000756530">
    <property type="component" value="Unassembled WGS sequence"/>
</dbReference>
<evidence type="ECO:0000259" key="4">
    <source>
        <dbReference type="Pfam" id="PF00294"/>
    </source>
</evidence>
<gene>
    <name evidence="3" type="primary">rbsK</name>
    <name evidence="5" type="ORF">KJP28_14130</name>
</gene>
<keyword evidence="3" id="KW-0067">ATP-binding</keyword>